<protein>
    <recommendedName>
        <fullName evidence="4">PiggyBac transposable element-derived protein domain-containing protein</fullName>
    </recommendedName>
</protein>
<keyword evidence="3" id="KW-1185">Reference proteome</keyword>
<feature type="compositionally biased region" description="Acidic residues" evidence="1">
    <location>
        <begin position="1"/>
        <end position="18"/>
    </location>
</feature>
<reference evidence="2 3" key="1">
    <citation type="journal article" date="2021" name="Elife">
        <title>Chloroplast acquisition without the gene transfer in kleptoplastic sea slugs, Plakobranchus ocellatus.</title>
        <authorList>
            <person name="Maeda T."/>
            <person name="Takahashi S."/>
            <person name="Yoshida T."/>
            <person name="Shimamura S."/>
            <person name="Takaki Y."/>
            <person name="Nagai Y."/>
            <person name="Toyoda A."/>
            <person name="Suzuki Y."/>
            <person name="Arimoto A."/>
            <person name="Ishii H."/>
            <person name="Satoh N."/>
            <person name="Nishiyama T."/>
            <person name="Hasebe M."/>
            <person name="Maruyama T."/>
            <person name="Minagawa J."/>
            <person name="Obokata J."/>
            <person name="Shigenobu S."/>
        </authorList>
    </citation>
    <scope>NUCLEOTIDE SEQUENCE [LARGE SCALE GENOMIC DNA]</scope>
</reference>
<evidence type="ECO:0008006" key="4">
    <source>
        <dbReference type="Google" id="ProtNLM"/>
    </source>
</evidence>
<feature type="compositionally biased region" description="Low complexity" evidence="1">
    <location>
        <begin position="34"/>
        <end position="46"/>
    </location>
</feature>
<evidence type="ECO:0000256" key="1">
    <source>
        <dbReference type="SAM" id="MobiDB-lite"/>
    </source>
</evidence>
<dbReference type="Proteomes" id="UP000735302">
    <property type="component" value="Unassembled WGS sequence"/>
</dbReference>
<sequence>MDSDSNDCDFLSDDDPDYDQLGSETEYDQTPDASGSDIESSSSFRSTHQAAGDGGHGMSVHSNNADWNKDDVRPNFLHLQLQKVYKCPLSQGSKALEFFNLFAHDDFFNLLVTEINQFCILTRLD</sequence>
<feature type="region of interest" description="Disordered" evidence="1">
    <location>
        <begin position="1"/>
        <end position="66"/>
    </location>
</feature>
<gene>
    <name evidence="2" type="ORF">PoB_005100500</name>
</gene>
<accession>A0AAV4BYV6</accession>
<proteinExistence type="predicted"/>
<dbReference type="EMBL" id="BLXT01005617">
    <property type="protein sequence ID" value="GFO24500.1"/>
    <property type="molecule type" value="Genomic_DNA"/>
</dbReference>
<evidence type="ECO:0000313" key="3">
    <source>
        <dbReference type="Proteomes" id="UP000735302"/>
    </source>
</evidence>
<name>A0AAV4BYV6_9GAST</name>
<evidence type="ECO:0000313" key="2">
    <source>
        <dbReference type="EMBL" id="GFO24500.1"/>
    </source>
</evidence>
<dbReference type="AlphaFoldDB" id="A0AAV4BYV6"/>
<organism evidence="2 3">
    <name type="scientific">Plakobranchus ocellatus</name>
    <dbReference type="NCBI Taxonomy" id="259542"/>
    <lineage>
        <taxon>Eukaryota</taxon>
        <taxon>Metazoa</taxon>
        <taxon>Spiralia</taxon>
        <taxon>Lophotrochozoa</taxon>
        <taxon>Mollusca</taxon>
        <taxon>Gastropoda</taxon>
        <taxon>Heterobranchia</taxon>
        <taxon>Euthyneura</taxon>
        <taxon>Panpulmonata</taxon>
        <taxon>Sacoglossa</taxon>
        <taxon>Placobranchoidea</taxon>
        <taxon>Plakobranchidae</taxon>
        <taxon>Plakobranchus</taxon>
    </lineage>
</organism>
<comment type="caution">
    <text evidence="2">The sequence shown here is derived from an EMBL/GenBank/DDBJ whole genome shotgun (WGS) entry which is preliminary data.</text>
</comment>